<accession>A0A7U4TIQ3</accession>
<comment type="function">
    <text evidence="9">Catalyzes the NADPH-dependent rearrangement and reduction of 1-deoxy-D-xylulose-5-phosphate (DXP) to 2-C-methyl-D-erythritol 4-phosphate (MEP).</text>
</comment>
<feature type="binding site" evidence="9">
    <location>
        <position position="210"/>
    </location>
    <ligand>
        <name>1-deoxy-D-xylulose 5-phosphate</name>
        <dbReference type="ChEBI" id="CHEBI:57792"/>
    </ligand>
</feature>
<evidence type="ECO:0000313" key="13">
    <source>
        <dbReference type="EMBL" id="AMM42234.1"/>
    </source>
</evidence>
<feature type="binding site" evidence="9">
    <location>
        <position position="10"/>
    </location>
    <ligand>
        <name>NADPH</name>
        <dbReference type="ChEBI" id="CHEBI:57783"/>
    </ligand>
</feature>
<dbReference type="SUPFAM" id="SSF69055">
    <property type="entry name" value="1-deoxy-D-xylulose-5-phosphate reductoisomerase, C-terminal domain"/>
    <property type="match status" value="1"/>
</dbReference>
<feature type="binding site" evidence="9">
    <location>
        <position position="219"/>
    </location>
    <ligand>
        <name>1-deoxy-D-xylulose 5-phosphate</name>
        <dbReference type="ChEBI" id="CHEBI:57792"/>
    </ligand>
</feature>
<evidence type="ECO:0000256" key="3">
    <source>
        <dbReference type="ARBA" id="ARBA00022723"/>
    </source>
</evidence>
<keyword evidence="4 9" id="KW-0521">NADP</keyword>
<name>A0A7U4TIQ3_DESA2</name>
<dbReference type="PANTHER" id="PTHR30525:SF0">
    <property type="entry name" value="1-DEOXY-D-XYLULOSE 5-PHOSPHATE REDUCTOISOMERASE, CHLOROPLASTIC"/>
    <property type="match status" value="1"/>
</dbReference>
<keyword evidence="13" id="KW-0413">Isomerase</keyword>
<evidence type="ECO:0000259" key="10">
    <source>
        <dbReference type="Pfam" id="PF02670"/>
    </source>
</evidence>
<reference evidence="13 14" key="1">
    <citation type="submission" date="2015-10" db="EMBL/GenBank/DDBJ databases">
        <title>Candidatus Desulfofervidus auxilii, a hydrogenotrophic sulfate-reducing bacterium involved in the thermophilic anaerobic oxidation of methane.</title>
        <authorList>
            <person name="Krukenberg V."/>
            <person name="Richter M."/>
            <person name="Wegener G."/>
        </authorList>
    </citation>
    <scope>NUCLEOTIDE SEQUENCE [LARGE SCALE GENOMIC DNA]</scope>
    <source>
        <strain evidence="13 14">HS1</strain>
    </source>
</reference>
<dbReference type="UniPathway" id="UPA00056">
    <property type="reaction ID" value="UER00092"/>
</dbReference>
<dbReference type="OrthoDB" id="9806546at2"/>
<evidence type="ECO:0000256" key="6">
    <source>
        <dbReference type="ARBA" id="ARBA00023211"/>
    </source>
</evidence>
<feature type="binding site" evidence="9">
    <location>
        <position position="38"/>
    </location>
    <ligand>
        <name>NADPH</name>
        <dbReference type="ChEBI" id="CHEBI:57783"/>
    </ligand>
</feature>
<feature type="domain" description="DXP reductoisomerase C-terminal" evidence="12">
    <location>
        <begin position="259"/>
        <end position="374"/>
    </location>
</feature>
<comment type="similarity">
    <text evidence="2 9">Belongs to the DXR family.</text>
</comment>
<dbReference type="Pfam" id="PF08436">
    <property type="entry name" value="DXP_redisom_C"/>
    <property type="match status" value="1"/>
</dbReference>
<dbReference type="GO" id="GO:0016853">
    <property type="term" value="F:isomerase activity"/>
    <property type="evidence" value="ECO:0007669"/>
    <property type="project" value="UniProtKB-KW"/>
</dbReference>
<dbReference type="InterPro" id="IPR036169">
    <property type="entry name" value="DXPR_C_sf"/>
</dbReference>
<dbReference type="Gene3D" id="1.10.1740.10">
    <property type="match status" value="1"/>
</dbReference>
<dbReference type="SUPFAM" id="SSF51735">
    <property type="entry name" value="NAD(P)-binding Rossmann-fold domains"/>
    <property type="match status" value="1"/>
</dbReference>
<dbReference type="NCBIfam" id="NF009114">
    <property type="entry name" value="PRK12464.1"/>
    <property type="match status" value="1"/>
</dbReference>
<dbReference type="GO" id="GO:0051484">
    <property type="term" value="P:isopentenyl diphosphate biosynthetic process, methylerythritol 4-phosphate pathway involved in terpenoid biosynthetic process"/>
    <property type="evidence" value="ECO:0007669"/>
    <property type="project" value="UniProtKB-ARBA"/>
</dbReference>
<comment type="caution">
    <text evidence="9">Lacks conserved residue(s) required for the propagation of feature annotation.</text>
</comment>
<feature type="binding site" evidence="9">
    <location>
        <position position="215"/>
    </location>
    <ligand>
        <name>1-deoxy-D-xylulose 5-phosphate</name>
        <dbReference type="ChEBI" id="CHEBI:57792"/>
    </ligand>
</feature>
<dbReference type="InterPro" id="IPR013512">
    <property type="entry name" value="DXP_reductoisomerase_N"/>
</dbReference>
<feature type="binding site" evidence="9">
    <location>
        <position position="125"/>
    </location>
    <ligand>
        <name>NADPH</name>
        <dbReference type="ChEBI" id="CHEBI:57783"/>
    </ligand>
</feature>
<evidence type="ECO:0000256" key="5">
    <source>
        <dbReference type="ARBA" id="ARBA00023002"/>
    </source>
</evidence>
<evidence type="ECO:0000259" key="11">
    <source>
        <dbReference type="Pfam" id="PF08436"/>
    </source>
</evidence>
<evidence type="ECO:0000259" key="12">
    <source>
        <dbReference type="Pfam" id="PF13288"/>
    </source>
</evidence>
<feature type="binding site" evidence="9">
    <location>
        <position position="150"/>
    </location>
    <ligand>
        <name>Mn(2+)</name>
        <dbReference type="ChEBI" id="CHEBI:29035"/>
    </ligand>
</feature>
<feature type="binding site" evidence="9">
    <location>
        <position position="124"/>
    </location>
    <ligand>
        <name>1-deoxy-D-xylulose 5-phosphate</name>
        <dbReference type="ChEBI" id="CHEBI:57792"/>
    </ligand>
</feature>
<evidence type="ECO:0000256" key="9">
    <source>
        <dbReference type="HAMAP-Rule" id="MF_00183"/>
    </source>
</evidence>
<comment type="cofactor">
    <cofactor evidence="9">
        <name>Mg(2+)</name>
        <dbReference type="ChEBI" id="CHEBI:18420"/>
    </cofactor>
    <cofactor evidence="9">
        <name>Mn(2+)</name>
        <dbReference type="ChEBI" id="CHEBI:29035"/>
    </cofactor>
</comment>
<feature type="binding site" evidence="9">
    <location>
        <position position="203"/>
    </location>
    <ligand>
        <name>NADPH</name>
        <dbReference type="ChEBI" id="CHEBI:57783"/>
    </ligand>
</feature>
<dbReference type="SUPFAM" id="SSF55347">
    <property type="entry name" value="Glyceraldehyde-3-phosphate dehydrogenase-like, C-terminal domain"/>
    <property type="match status" value="1"/>
</dbReference>
<evidence type="ECO:0000313" key="14">
    <source>
        <dbReference type="Proteomes" id="UP000070560"/>
    </source>
</evidence>
<dbReference type="HAMAP" id="MF_00183">
    <property type="entry name" value="DXP_reductoisom"/>
    <property type="match status" value="1"/>
</dbReference>
<organism evidence="13 14">
    <name type="scientific">Desulfofervidus auxilii</name>
    <dbReference type="NCBI Taxonomy" id="1621989"/>
    <lineage>
        <taxon>Bacteria</taxon>
        <taxon>Pseudomonadati</taxon>
        <taxon>Thermodesulfobacteriota</taxon>
        <taxon>Candidatus Desulfofervidia</taxon>
        <taxon>Candidatus Desulfofervidales</taxon>
        <taxon>Candidatus Desulfofervidaceae</taxon>
        <taxon>Candidatus Desulfofervidus</taxon>
    </lineage>
</organism>
<feature type="binding site" evidence="9">
    <location>
        <position position="12"/>
    </location>
    <ligand>
        <name>NADPH</name>
        <dbReference type="ChEBI" id="CHEBI:57783"/>
    </ligand>
</feature>
<feature type="binding site" evidence="9">
    <location>
        <position position="13"/>
    </location>
    <ligand>
        <name>NADPH</name>
        <dbReference type="ChEBI" id="CHEBI:57783"/>
    </ligand>
</feature>
<evidence type="ECO:0000256" key="8">
    <source>
        <dbReference type="ARBA" id="ARBA00048543"/>
    </source>
</evidence>
<evidence type="ECO:0000256" key="4">
    <source>
        <dbReference type="ARBA" id="ARBA00022857"/>
    </source>
</evidence>
<sequence>MKYLSILGSTGSIGKQTLEVVNHFKDRFKVVALGAGQNVSLLKQQIIKFKPEIACVLDKKNAQILKEGLTALNNLKILYGPEGYEICASYPKADIVLVAMLGISGLRPTLAALEANKTVALANKEALVTGGSLIKKAIKKKNQILPVDSEHSAIFQLLCEENKNYLKRIILTASGGPFWETDPSDLSNVTPEQAIKHPRWAMGAKISVDSATLMNKGLEIIEAMWLFEVGLDKIKILIHPQSIVHSLIELEDGVMLAHLGPADMRLAISYALNYPQRLSFPLKPLDLTKMPLTFFPPDFKRFPCLTLAFESAKIGGSMPVVLNAANEVAIKAFLKKQIKFTDIPLLIENIMKLHTPIKEVDLETIFTIDRQTREKAKEWIKKYT</sequence>
<keyword evidence="14" id="KW-1185">Reference proteome</keyword>
<dbReference type="RefSeq" id="WP_066066082.1">
    <property type="nucleotide sequence ID" value="NZ_CP013015.1"/>
</dbReference>
<evidence type="ECO:0000256" key="2">
    <source>
        <dbReference type="ARBA" id="ARBA00006825"/>
    </source>
</evidence>
<dbReference type="GO" id="GO:0030145">
    <property type="term" value="F:manganese ion binding"/>
    <property type="evidence" value="ECO:0007669"/>
    <property type="project" value="TreeGrafter"/>
</dbReference>
<feature type="binding site" evidence="9">
    <location>
        <position position="150"/>
    </location>
    <ligand>
        <name>1-deoxy-D-xylulose 5-phosphate</name>
        <dbReference type="ChEBI" id="CHEBI:57792"/>
    </ligand>
</feature>
<dbReference type="InterPro" id="IPR013644">
    <property type="entry name" value="DXP_reductoisomerase_C"/>
</dbReference>
<feature type="binding site" evidence="9">
    <location>
        <position position="123"/>
    </location>
    <ligand>
        <name>NADPH</name>
        <dbReference type="ChEBI" id="CHEBI:57783"/>
    </ligand>
</feature>
<comment type="catalytic activity">
    <reaction evidence="8">
        <text>2-C-methyl-D-erythritol 4-phosphate + NADP(+) = 1-deoxy-D-xylulose 5-phosphate + NADPH + H(+)</text>
        <dbReference type="Rhea" id="RHEA:13717"/>
        <dbReference type="ChEBI" id="CHEBI:15378"/>
        <dbReference type="ChEBI" id="CHEBI:57783"/>
        <dbReference type="ChEBI" id="CHEBI:57792"/>
        <dbReference type="ChEBI" id="CHEBI:58262"/>
        <dbReference type="ChEBI" id="CHEBI:58349"/>
        <dbReference type="EC" id="1.1.1.267"/>
    </reaction>
    <physiologicalReaction direction="right-to-left" evidence="8">
        <dbReference type="Rhea" id="RHEA:13719"/>
    </physiologicalReaction>
</comment>
<dbReference type="PIRSF" id="PIRSF006205">
    <property type="entry name" value="Dxp_reductismrs"/>
    <property type="match status" value="1"/>
</dbReference>
<dbReference type="Pfam" id="PF02670">
    <property type="entry name" value="DXP_reductoisom"/>
    <property type="match status" value="1"/>
</dbReference>
<dbReference type="Proteomes" id="UP000070560">
    <property type="component" value="Chromosome"/>
</dbReference>
<dbReference type="KEGG" id="daw:HS1_002452"/>
<keyword evidence="7 9" id="KW-0414">Isoprene biosynthesis</keyword>
<feature type="domain" description="1-deoxy-D-xylulose 5-phosphate reductoisomerase N-terminal" evidence="10">
    <location>
        <begin position="4"/>
        <end position="131"/>
    </location>
</feature>
<gene>
    <name evidence="9" type="primary">dxr</name>
    <name evidence="13" type="ORF">HS1_002452</name>
</gene>
<protein>
    <recommendedName>
        <fullName evidence="9">1-deoxy-D-xylulose 5-phosphate reductoisomerase</fullName>
        <shortName evidence="9">DXP reductoisomerase</shortName>
        <ecNumber evidence="9">1.1.1.267</ecNumber>
    </recommendedName>
    <alternativeName>
        <fullName evidence="9">1-deoxyxylulose-5-phosphate reductoisomerase</fullName>
    </alternativeName>
    <alternativeName>
        <fullName evidence="9">2-C-methyl-D-erythritol 4-phosphate synthase</fullName>
    </alternativeName>
</protein>
<dbReference type="EMBL" id="CP013015">
    <property type="protein sequence ID" value="AMM42234.1"/>
    <property type="molecule type" value="Genomic_DNA"/>
</dbReference>
<dbReference type="NCBIfam" id="TIGR00243">
    <property type="entry name" value="Dxr"/>
    <property type="match status" value="1"/>
</dbReference>
<feature type="binding site" evidence="9">
    <location>
        <position position="197"/>
    </location>
    <ligand>
        <name>1-deoxy-D-xylulose 5-phosphate</name>
        <dbReference type="ChEBI" id="CHEBI:57792"/>
    </ligand>
</feature>
<dbReference type="Gene3D" id="3.40.50.720">
    <property type="entry name" value="NAD(P)-binding Rossmann-like Domain"/>
    <property type="match status" value="1"/>
</dbReference>
<evidence type="ECO:0000256" key="7">
    <source>
        <dbReference type="ARBA" id="ARBA00023229"/>
    </source>
</evidence>
<dbReference type="GO" id="GO:0030604">
    <property type="term" value="F:1-deoxy-D-xylulose-5-phosphate reductoisomerase activity"/>
    <property type="evidence" value="ECO:0007669"/>
    <property type="project" value="UniProtKB-UniRule"/>
</dbReference>
<keyword evidence="5 9" id="KW-0560">Oxidoreductase</keyword>
<dbReference type="PANTHER" id="PTHR30525">
    <property type="entry name" value="1-DEOXY-D-XYLULOSE 5-PHOSPHATE REDUCTOISOMERASE"/>
    <property type="match status" value="1"/>
</dbReference>
<dbReference type="EC" id="1.1.1.267" evidence="9"/>
<feature type="domain" description="1-deoxy-D-xylulose 5-phosphate reductoisomerase C-terminal" evidence="11">
    <location>
        <begin position="144"/>
        <end position="227"/>
    </location>
</feature>
<keyword evidence="6 9" id="KW-0464">Manganese</keyword>
<dbReference type="InterPro" id="IPR036291">
    <property type="entry name" value="NAD(P)-bd_dom_sf"/>
</dbReference>
<dbReference type="GO" id="GO:0070402">
    <property type="term" value="F:NADPH binding"/>
    <property type="evidence" value="ECO:0007669"/>
    <property type="project" value="InterPro"/>
</dbReference>
<dbReference type="AlphaFoldDB" id="A0A7U4TIQ3"/>
<dbReference type="Pfam" id="PF13288">
    <property type="entry name" value="DXPR_C"/>
    <property type="match status" value="1"/>
</dbReference>
<keyword evidence="9" id="KW-0460">Magnesium</keyword>
<evidence type="ECO:0000256" key="1">
    <source>
        <dbReference type="ARBA" id="ARBA00005094"/>
    </source>
</evidence>
<feature type="binding site" evidence="9">
    <location>
        <position position="148"/>
    </location>
    <ligand>
        <name>Mn(2+)</name>
        <dbReference type="ChEBI" id="CHEBI:29035"/>
    </ligand>
</feature>
<feature type="binding site" evidence="9">
    <location>
        <position position="11"/>
    </location>
    <ligand>
        <name>NADPH</name>
        <dbReference type="ChEBI" id="CHEBI:57783"/>
    </ligand>
</feature>
<comment type="pathway">
    <text evidence="1 9">Isoprenoid biosynthesis; isopentenyl diphosphate biosynthesis via DXP pathway; isopentenyl diphosphate from 1-deoxy-D-xylulose 5-phosphate: step 1/6.</text>
</comment>
<keyword evidence="3 9" id="KW-0479">Metal-binding</keyword>
<dbReference type="FunFam" id="3.40.50.720:FF:000045">
    <property type="entry name" value="1-deoxy-D-xylulose 5-phosphate reductoisomerase"/>
    <property type="match status" value="1"/>
</dbReference>
<proteinExistence type="inferred from homology"/>
<feature type="binding site" evidence="9">
    <location>
        <position position="36"/>
    </location>
    <ligand>
        <name>NADPH</name>
        <dbReference type="ChEBI" id="CHEBI:57783"/>
    </ligand>
</feature>
<feature type="binding site" evidence="9">
    <location>
        <position position="216"/>
    </location>
    <ligand>
        <name>1-deoxy-D-xylulose 5-phosphate</name>
        <dbReference type="ChEBI" id="CHEBI:57792"/>
    </ligand>
</feature>
<feature type="binding site" evidence="9">
    <location>
        <position position="149"/>
    </location>
    <ligand>
        <name>1-deoxy-D-xylulose 5-phosphate</name>
        <dbReference type="ChEBI" id="CHEBI:57792"/>
    </ligand>
</feature>
<feature type="binding site" evidence="9">
    <location>
        <position position="174"/>
    </location>
    <ligand>
        <name>1-deoxy-D-xylulose 5-phosphate</name>
        <dbReference type="ChEBI" id="CHEBI:57792"/>
    </ligand>
</feature>
<dbReference type="InterPro" id="IPR026877">
    <property type="entry name" value="DXPR_C"/>
</dbReference>
<dbReference type="InterPro" id="IPR003821">
    <property type="entry name" value="DXP_reductoisomerase"/>
</dbReference>
<feature type="binding site" evidence="9">
    <location>
        <position position="219"/>
    </location>
    <ligand>
        <name>Mn(2+)</name>
        <dbReference type="ChEBI" id="CHEBI:29035"/>
    </ligand>
</feature>